<name>A0ABV7S4Z3_9RHOB</name>
<keyword evidence="8" id="KW-1185">Reference proteome</keyword>
<evidence type="ECO:0000256" key="3">
    <source>
        <dbReference type="ARBA" id="ARBA00022679"/>
    </source>
</evidence>
<comment type="caution">
    <text evidence="7">The sequence shown here is derived from an EMBL/GenBank/DDBJ whole genome shotgun (WGS) entry which is preliminary data.</text>
</comment>
<gene>
    <name evidence="6 7" type="primary">argJ</name>
    <name evidence="7" type="ORF">ACFOMP_15180</name>
</gene>
<feature type="binding site" evidence="6">
    <location>
        <position position="254"/>
    </location>
    <ligand>
        <name>substrate</name>
    </ligand>
</feature>
<feature type="active site" description="Nucleophile" evidence="6">
    <location>
        <position position="254"/>
    </location>
</feature>
<evidence type="ECO:0000313" key="8">
    <source>
        <dbReference type="Proteomes" id="UP001595596"/>
    </source>
</evidence>
<dbReference type="InterPro" id="IPR002813">
    <property type="entry name" value="Arg_biosynth_ArgJ"/>
</dbReference>
<keyword evidence="6" id="KW-0511">Multifunctional enzyme</keyword>
<dbReference type="NCBIfam" id="NF003802">
    <property type="entry name" value="PRK05388.1"/>
    <property type="match status" value="1"/>
</dbReference>
<feature type="site" description="Involved in the stabilization of negative charge on the oxyanion by the formation of the oxyanion hole" evidence="6">
    <location>
        <position position="181"/>
    </location>
</feature>
<evidence type="ECO:0000256" key="6">
    <source>
        <dbReference type="HAMAP-Rule" id="MF_01106"/>
    </source>
</evidence>
<keyword evidence="6" id="KW-0963">Cytoplasm</keyword>
<dbReference type="PANTHER" id="PTHR23100:SF0">
    <property type="entry name" value="ARGININE BIOSYNTHESIS BIFUNCTIONAL PROTEIN ARGJ, MITOCHONDRIAL"/>
    <property type="match status" value="1"/>
</dbReference>
<comment type="subunit">
    <text evidence="2 6">Heterotetramer of two alpha and two beta chains.</text>
</comment>
<sequence>MAKAEDKKSGLSDADKLKSLKKKLKKLKSAFKEAAVSVESRVEKGAEAAAAAVRKTGNPVSPLAPAGFPDLPVVAGAEFASGAAGVKYKGRTDVMLVRLAPGTAIAGAFTRSSTRAASVLDCQAKLALTQDTAKGAAIIVNSGNANAFTGKNGQEAVDAVTGGVAKALGVPRERVFSSSTGVIGEPLPAERITAVIGDLAANLDTAGAAGAARAIMTTDTFPKGAAASFEGEGGIINIVGIAKGSGMIAPDMATMLVYVFTDAQIAPALLQKMLSARMDQTFNAITVDSDTSTSDALILAATGKSKAAPITDLRSAPARAFGKALTRVMLDLAQQVVRDGEGATKFVEVQVTGATSDADAHRVAMAIANSPLVKTAIAGEDANWGRVVMAVGKSGAVADRDRLTIRFGDMVLAENGWRAPGYDEAAASAYMKRDQLVIGVDLGLGKGKRTVWTCDLTHRYIDINADYRS</sequence>
<dbReference type="GO" id="GO:0004358">
    <property type="term" value="F:L-glutamate N-acetyltransferase activity, acting on acetyl-L-ornithine as donor"/>
    <property type="evidence" value="ECO:0007669"/>
    <property type="project" value="UniProtKB-EC"/>
</dbReference>
<evidence type="ECO:0000256" key="1">
    <source>
        <dbReference type="ARBA" id="ARBA00006774"/>
    </source>
</evidence>
<dbReference type="EMBL" id="JBHRXE010000043">
    <property type="protein sequence ID" value="MFC3570799.1"/>
    <property type="molecule type" value="Genomic_DNA"/>
</dbReference>
<feature type="chain" id="PRO_5044932996" description="Arginine biosynthesis bifunctional protein ArgJ beta chain" evidence="6">
    <location>
        <begin position="254"/>
        <end position="469"/>
    </location>
</feature>
<comment type="subcellular location">
    <subcellularLocation>
        <location evidence="6">Cytoplasm</location>
    </subcellularLocation>
</comment>
<accession>A0ABV7S4Z3</accession>
<keyword evidence="4 6" id="KW-0068">Autocatalytic cleavage</keyword>
<dbReference type="Gene3D" id="3.10.20.340">
    <property type="entry name" value="ArgJ beta chain, C-terminal domain"/>
    <property type="match status" value="1"/>
</dbReference>
<dbReference type="Proteomes" id="UP001595596">
    <property type="component" value="Unassembled WGS sequence"/>
</dbReference>
<protein>
    <recommendedName>
        <fullName evidence="6">Arginine biosynthesis bifunctional protein ArgJ</fullName>
    </recommendedName>
    <domain>
        <recommendedName>
            <fullName evidence="6">Glutamate N-acetyltransferase</fullName>
            <ecNumber evidence="6">2.3.1.35</ecNumber>
        </recommendedName>
        <alternativeName>
            <fullName evidence="6">Ornithine acetyltransferase</fullName>
            <shortName evidence="6">OATase</shortName>
        </alternativeName>
        <alternativeName>
            <fullName evidence="6">Ornithine transacetylase</fullName>
        </alternativeName>
    </domain>
    <domain>
        <recommendedName>
            <fullName evidence="6">Amino-acid acetyltransferase</fullName>
            <ecNumber evidence="6">2.3.1.1</ecNumber>
        </recommendedName>
        <alternativeName>
            <fullName evidence="6">N-acetylglutamate synthase</fullName>
            <shortName evidence="6">AGSase</shortName>
        </alternativeName>
    </domain>
    <component>
        <recommendedName>
            <fullName evidence="6">Arginine biosynthesis bifunctional protein ArgJ alpha chain</fullName>
        </recommendedName>
    </component>
    <component>
        <recommendedName>
            <fullName evidence="6">Arginine biosynthesis bifunctional protein ArgJ beta chain</fullName>
        </recommendedName>
    </component>
</protein>
<comment type="similarity">
    <text evidence="1 6">Belongs to the ArgJ family.</text>
</comment>
<comment type="catalytic activity">
    <reaction evidence="6">
        <text>N(2)-acetyl-L-ornithine + L-glutamate = N-acetyl-L-glutamate + L-ornithine</text>
        <dbReference type="Rhea" id="RHEA:15349"/>
        <dbReference type="ChEBI" id="CHEBI:29985"/>
        <dbReference type="ChEBI" id="CHEBI:44337"/>
        <dbReference type="ChEBI" id="CHEBI:46911"/>
        <dbReference type="ChEBI" id="CHEBI:57805"/>
        <dbReference type="EC" id="2.3.1.35"/>
    </reaction>
</comment>
<feature type="binding site" evidence="6">
    <location>
        <position position="243"/>
    </location>
    <ligand>
        <name>substrate</name>
    </ligand>
</feature>
<dbReference type="CDD" id="cd02152">
    <property type="entry name" value="OAT"/>
    <property type="match status" value="1"/>
</dbReference>
<proteinExistence type="inferred from homology"/>
<dbReference type="NCBIfam" id="TIGR00120">
    <property type="entry name" value="ArgJ"/>
    <property type="match status" value="1"/>
</dbReference>
<dbReference type="RefSeq" id="WP_379031997.1">
    <property type="nucleotide sequence ID" value="NZ_JBHRXE010000043.1"/>
</dbReference>
<feature type="chain" id="PRO_5044932995" description="Arginine biosynthesis bifunctional protein ArgJ alpha chain" evidence="6">
    <location>
        <begin position="1"/>
        <end position="253"/>
    </location>
</feature>
<dbReference type="PANTHER" id="PTHR23100">
    <property type="entry name" value="ARGININE BIOSYNTHESIS BIFUNCTIONAL PROTEIN ARGJ"/>
    <property type="match status" value="1"/>
</dbReference>
<comment type="pathway">
    <text evidence="6">Amino-acid biosynthesis; L-arginine biosynthesis; N(2)-acetyl-L-ornithine from L-glutamate: step 1/4.</text>
</comment>
<dbReference type="EC" id="2.3.1.1" evidence="6"/>
<dbReference type="HAMAP" id="MF_01106">
    <property type="entry name" value="ArgJ"/>
    <property type="match status" value="1"/>
</dbReference>
<evidence type="ECO:0000256" key="2">
    <source>
        <dbReference type="ARBA" id="ARBA00011475"/>
    </source>
</evidence>
<reference evidence="8" key="1">
    <citation type="journal article" date="2019" name="Int. J. Syst. Evol. Microbiol.">
        <title>The Global Catalogue of Microorganisms (GCM) 10K type strain sequencing project: providing services to taxonomists for standard genome sequencing and annotation.</title>
        <authorList>
            <consortium name="The Broad Institute Genomics Platform"/>
            <consortium name="The Broad Institute Genome Sequencing Center for Infectious Disease"/>
            <person name="Wu L."/>
            <person name="Ma J."/>
        </authorList>
    </citation>
    <scope>NUCLEOTIDE SEQUENCE [LARGE SCALE GENOMIC DNA]</scope>
    <source>
        <strain evidence="8">VKM B-3226</strain>
    </source>
</reference>
<feature type="site" description="Cleavage; by autolysis" evidence="6">
    <location>
        <begin position="253"/>
        <end position="254"/>
    </location>
</feature>
<keyword evidence="6" id="KW-0055">Arginine biosynthesis</keyword>
<evidence type="ECO:0000313" key="7">
    <source>
        <dbReference type="EMBL" id="MFC3570799.1"/>
    </source>
</evidence>
<feature type="binding site" evidence="6">
    <location>
        <position position="464"/>
    </location>
    <ligand>
        <name>substrate</name>
    </ligand>
</feature>
<comment type="pathway">
    <text evidence="6">Amino-acid biosynthesis; L-arginine biosynthesis; L-ornithine and N-acetyl-L-glutamate from L-glutamate and N(2)-acetyl-L-ornithine (cyclic): step 1/1.</text>
</comment>
<keyword evidence="6" id="KW-0028">Amino-acid biosynthesis</keyword>
<dbReference type="SUPFAM" id="SSF56266">
    <property type="entry name" value="DmpA/ArgJ-like"/>
    <property type="match status" value="1"/>
</dbReference>
<dbReference type="InterPro" id="IPR016117">
    <property type="entry name" value="ArgJ-like_dom_sf"/>
</dbReference>
<dbReference type="InterPro" id="IPR042195">
    <property type="entry name" value="ArgJ_beta_C"/>
</dbReference>
<dbReference type="EC" id="2.3.1.35" evidence="6"/>
<keyword evidence="3 6" id="KW-0808">Transferase</keyword>
<organism evidence="7 8">
    <name type="scientific">Paracoccus simplex</name>
    <dbReference type="NCBI Taxonomy" id="2086346"/>
    <lineage>
        <taxon>Bacteria</taxon>
        <taxon>Pseudomonadati</taxon>
        <taxon>Pseudomonadota</taxon>
        <taxon>Alphaproteobacteria</taxon>
        <taxon>Rhodobacterales</taxon>
        <taxon>Paracoccaceae</taxon>
        <taxon>Paracoccus</taxon>
    </lineage>
</organism>
<evidence type="ECO:0000256" key="5">
    <source>
        <dbReference type="ARBA" id="ARBA00023315"/>
    </source>
</evidence>
<evidence type="ECO:0000256" key="4">
    <source>
        <dbReference type="ARBA" id="ARBA00022813"/>
    </source>
</evidence>
<keyword evidence="5 6" id="KW-0012">Acyltransferase</keyword>
<feature type="binding site" evidence="6">
    <location>
        <position position="469"/>
    </location>
    <ligand>
        <name>substrate</name>
    </ligand>
</feature>
<dbReference type="Gene3D" id="3.60.70.12">
    <property type="entry name" value="L-amino peptidase D-ALA esterase/amidase"/>
    <property type="match status" value="1"/>
</dbReference>
<comment type="catalytic activity">
    <reaction evidence="6">
        <text>L-glutamate + acetyl-CoA = N-acetyl-L-glutamate + CoA + H(+)</text>
        <dbReference type="Rhea" id="RHEA:24292"/>
        <dbReference type="ChEBI" id="CHEBI:15378"/>
        <dbReference type="ChEBI" id="CHEBI:29985"/>
        <dbReference type="ChEBI" id="CHEBI:44337"/>
        <dbReference type="ChEBI" id="CHEBI:57287"/>
        <dbReference type="ChEBI" id="CHEBI:57288"/>
        <dbReference type="EC" id="2.3.1.1"/>
    </reaction>
</comment>
<feature type="binding site" evidence="6">
    <location>
        <position position="217"/>
    </location>
    <ligand>
        <name>substrate</name>
    </ligand>
</feature>
<dbReference type="Pfam" id="PF01960">
    <property type="entry name" value="ArgJ"/>
    <property type="match status" value="1"/>
</dbReference>
<comment type="function">
    <text evidence="6">Catalyzes two activities which are involved in the cyclic version of arginine biosynthesis: the synthesis of N-acetylglutamate from glutamate and acetyl-CoA as the acetyl donor, and of ornithine by transacetylation between N(2)-acetylornithine and glutamate.</text>
</comment>
<feature type="site" description="Involved in the stabilization of negative charge on the oxyanion by the formation of the oxyanion hole" evidence="6">
    <location>
        <position position="180"/>
    </location>
</feature>
<feature type="binding site" evidence="6">
    <location>
        <position position="341"/>
    </location>
    <ligand>
        <name>substrate</name>
    </ligand>
</feature>